<evidence type="ECO:0000313" key="1">
    <source>
        <dbReference type="EMBL" id="CAA3015652.1"/>
    </source>
</evidence>
<dbReference type="EMBL" id="CACTIH010007562">
    <property type="protein sequence ID" value="CAA3015652.1"/>
    <property type="molecule type" value="Genomic_DNA"/>
</dbReference>
<dbReference type="Gramene" id="OE9A121994T1">
    <property type="protein sequence ID" value="OE9A121994C1"/>
    <property type="gene ID" value="OE9A121994"/>
</dbReference>
<dbReference type="Proteomes" id="UP000594638">
    <property type="component" value="Unassembled WGS sequence"/>
</dbReference>
<dbReference type="AlphaFoldDB" id="A0A8S0UJA1"/>
<proteinExistence type="predicted"/>
<comment type="caution">
    <text evidence="1">The sequence shown here is derived from an EMBL/GenBank/DDBJ whole genome shotgun (WGS) entry which is preliminary data.</text>
</comment>
<evidence type="ECO:0000313" key="2">
    <source>
        <dbReference type="Proteomes" id="UP000594638"/>
    </source>
</evidence>
<gene>
    <name evidence="1" type="ORF">OLEA9_A121994</name>
</gene>
<keyword evidence="2" id="KW-1185">Reference proteome</keyword>
<reference evidence="1 2" key="1">
    <citation type="submission" date="2019-12" db="EMBL/GenBank/DDBJ databases">
        <authorList>
            <person name="Alioto T."/>
            <person name="Alioto T."/>
            <person name="Gomez Garrido J."/>
        </authorList>
    </citation>
    <scope>NUCLEOTIDE SEQUENCE [LARGE SCALE GENOMIC DNA]</scope>
</reference>
<feature type="non-terminal residue" evidence="1">
    <location>
        <position position="1"/>
    </location>
</feature>
<sequence length="95" mass="10854">FHDFGEINEIAGDLLKKGHLELDKKISTGIKAFVAVEGRRRLLQVFPTRINYNGHCFWNSSRRVSGFDQREFLTGGCGREKKIKFFIEGTFGLGF</sequence>
<organism evidence="1 2">
    <name type="scientific">Olea europaea subsp. europaea</name>
    <dbReference type="NCBI Taxonomy" id="158383"/>
    <lineage>
        <taxon>Eukaryota</taxon>
        <taxon>Viridiplantae</taxon>
        <taxon>Streptophyta</taxon>
        <taxon>Embryophyta</taxon>
        <taxon>Tracheophyta</taxon>
        <taxon>Spermatophyta</taxon>
        <taxon>Magnoliopsida</taxon>
        <taxon>eudicotyledons</taxon>
        <taxon>Gunneridae</taxon>
        <taxon>Pentapetalae</taxon>
        <taxon>asterids</taxon>
        <taxon>lamiids</taxon>
        <taxon>Lamiales</taxon>
        <taxon>Oleaceae</taxon>
        <taxon>Oleeae</taxon>
        <taxon>Olea</taxon>
    </lineage>
</organism>
<name>A0A8S0UJA1_OLEEU</name>
<protein>
    <submittedName>
        <fullName evidence="1">Uncharacterized protein</fullName>
    </submittedName>
</protein>
<accession>A0A8S0UJA1</accession>